<evidence type="ECO:0000256" key="2">
    <source>
        <dbReference type="SAM" id="MobiDB-lite"/>
    </source>
</evidence>
<dbReference type="RefSeq" id="WP_186842236.1">
    <property type="nucleotide sequence ID" value="NZ_WJBC01000009.1"/>
</dbReference>
<feature type="coiled-coil region" evidence="1">
    <location>
        <begin position="36"/>
        <end position="295"/>
    </location>
</feature>
<comment type="caution">
    <text evidence="3">The sequence shown here is derived from an EMBL/GenBank/DDBJ whole genome shotgun (WGS) entry which is preliminary data.</text>
</comment>
<keyword evidence="1" id="KW-0175">Coiled coil</keyword>
<evidence type="ECO:0008006" key="5">
    <source>
        <dbReference type="Google" id="ProtNLM"/>
    </source>
</evidence>
<name>A0ABR6WUT9_9FIRM</name>
<accession>A0ABR6WUT9</accession>
<dbReference type="EMBL" id="WJBC01000009">
    <property type="protein sequence ID" value="MBC3804350.1"/>
    <property type="molecule type" value="Genomic_DNA"/>
</dbReference>
<keyword evidence="4" id="KW-1185">Reference proteome</keyword>
<protein>
    <recommendedName>
        <fullName evidence="5">DivIVA domain-containing protein</fullName>
    </recommendedName>
</protein>
<reference evidence="3 4" key="1">
    <citation type="journal article" date="2020" name="mSystems">
        <title>Defining Genomic and Predicted Metabolic Features of the Acetobacterium Genus.</title>
        <authorList>
            <person name="Ross D.E."/>
            <person name="Marshall C.W."/>
            <person name="Gulliver D."/>
            <person name="May H.D."/>
            <person name="Norman R.S."/>
        </authorList>
    </citation>
    <scope>NUCLEOTIDE SEQUENCE [LARGE SCALE GENOMIC DNA]</scope>
    <source>
        <strain evidence="3 4">DSM 8238</strain>
    </source>
</reference>
<evidence type="ECO:0000313" key="4">
    <source>
        <dbReference type="Proteomes" id="UP000603234"/>
    </source>
</evidence>
<evidence type="ECO:0000313" key="3">
    <source>
        <dbReference type="EMBL" id="MBC3804350.1"/>
    </source>
</evidence>
<dbReference type="Proteomes" id="UP000603234">
    <property type="component" value="Unassembled WGS sequence"/>
</dbReference>
<feature type="region of interest" description="Disordered" evidence="2">
    <location>
        <begin position="1"/>
        <end position="21"/>
    </location>
</feature>
<organism evidence="3 4">
    <name type="scientific">Acetobacterium fimetarium</name>
    <dbReference type="NCBI Taxonomy" id="52691"/>
    <lineage>
        <taxon>Bacteria</taxon>
        <taxon>Bacillati</taxon>
        <taxon>Bacillota</taxon>
        <taxon>Clostridia</taxon>
        <taxon>Eubacteriales</taxon>
        <taxon>Eubacteriaceae</taxon>
        <taxon>Acetobacterium</taxon>
    </lineage>
</organism>
<sequence>MSKKTDQMTLNQLRDEAQEKHTEVPFKKKFLGGYNAKQVSEYIENLTENLQNAEESFNNRLDEYASMTIMLKQERDQYGEMFNSCKDSKVELEAQIDSLTKENQELKQEANIYQEKNHLYDEIAVQNLQLKSELNENRNYEQECENLKEQLDQVKLMVKDLSCELENYSKSELSEAEYENLLAEKEALKMQAEAAAGERNTLIAENERLKEQVETVARERNILLAEKEQLQEQYEASPERSGLRSENKVLKEQYEEIVREKSTLLAENSVLTEQNRRLSNDLREFNQKNEELMDITTKIKLNTQKIIAEFESRAYEYSQKRQRNIDKISESIKRTLDILKYEKEDVSLLIGRTFENTNRLDDEDHGDKEADYNKEDAVINEQEQKPEDEILNII</sequence>
<proteinExistence type="predicted"/>
<evidence type="ECO:0000256" key="1">
    <source>
        <dbReference type="SAM" id="Coils"/>
    </source>
</evidence>
<gene>
    <name evidence="3" type="ORF">GH808_07890</name>
</gene>